<dbReference type="Gene3D" id="3.40.190.10">
    <property type="entry name" value="Periplasmic binding protein-like II"/>
    <property type="match status" value="2"/>
</dbReference>
<evidence type="ECO:0000313" key="2">
    <source>
        <dbReference type="EMBL" id="MEA3571734.1"/>
    </source>
</evidence>
<accession>A0ABU5PP66</accession>
<evidence type="ECO:0000256" key="1">
    <source>
        <dbReference type="SAM" id="SignalP"/>
    </source>
</evidence>
<keyword evidence="3" id="KW-1185">Reference proteome</keyword>
<dbReference type="Proteomes" id="UP001292216">
    <property type="component" value="Unassembled WGS sequence"/>
</dbReference>
<dbReference type="PANTHER" id="PTHR43649:SF11">
    <property type="entry name" value="ABC TRANSPORTER SUBSTRATE-BINDING PROTEIN YESO-RELATED"/>
    <property type="match status" value="1"/>
</dbReference>
<feature type="signal peptide" evidence="1">
    <location>
        <begin position="1"/>
        <end position="30"/>
    </location>
</feature>
<evidence type="ECO:0000313" key="3">
    <source>
        <dbReference type="Proteomes" id="UP001292216"/>
    </source>
</evidence>
<sequence length="454" mass="49448">MGRKKVWALGLAMALLLALLNGCSSGGNEAANNTSTSVNNGSSENAGDTGNPVTLRFSWWGGEDRHAATLEAIEAYKKIAPNVTIEAEYQGFDGYEQKIKTQLTSGTSADIMQLDLPWVQELVTKGDFFVDLKTVGDFDATGFDPTFLDNFGVYDGKLVAVPTGVNAYCLIINKTLADQLGIPTDIQWDWDTLYEQGKKLHEADSGKYLLLADHAALTQDFRTMLKQRTGEQWIKEDYTVGFTKEDAVASFEWLQKAMEAGVYQPLGEADLFFGKLDQNPKWINQEMPMTTSMSSTLPTLKTVLPEGTEIVTALPAIAKDAKNTGVVVRPSQLFAVSQKSQHQEEAVKFLNWLMNDPEAAVILGSVRSIPPVKSSQQAAVEAGKIDPAITNAVELGLENAGLVDNSISNNSEVAKILEDVIQKVSYNKATPEQAADELIASLTSKLAEIKDRTQ</sequence>
<dbReference type="SUPFAM" id="SSF53850">
    <property type="entry name" value="Periplasmic binding protein-like II"/>
    <property type="match status" value="1"/>
</dbReference>
<comment type="caution">
    <text evidence="2">The sequence shown here is derived from an EMBL/GenBank/DDBJ whole genome shotgun (WGS) entry which is preliminary data.</text>
</comment>
<dbReference type="InterPro" id="IPR050490">
    <property type="entry name" value="Bact_solute-bd_prot1"/>
</dbReference>
<organism evidence="2 3">
    <name type="scientific">Paenibacillus phoenicis</name>
    <dbReference type="NCBI Taxonomy" id="554117"/>
    <lineage>
        <taxon>Bacteria</taxon>
        <taxon>Bacillati</taxon>
        <taxon>Bacillota</taxon>
        <taxon>Bacilli</taxon>
        <taxon>Bacillales</taxon>
        <taxon>Paenibacillaceae</taxon>
        <taxon>Paenibacillus</taxon>
    </lineage>
</organism>
<proteinExistence type="predicted"/>
<dbReference type="RefSeq" id="WP_232228347.1">
    <property type="nucleotide sequence ID" value="NZ_JAYERP010000001.1"/>
</dbReference>
<reference evidence="2 3" key="1">
    <citation type="submission" date="2023-12" db="EMBL/GenBank/DDBJ databases">
        <title>Whole genome sequencing of Paenibacillus phoenicis isolated from the Phoenix Mars Lander spacecraft assembly facility.</title>
        <authorList>
            <person name="Garcia A."/>
            <person name="Venkateswaran K."/>
        </authorList>
    </citation>
    <scope>NUCLEOTIDE SEQUENCE [LARGE SCALE GENOMIC DNA]</scope>
    <source>
        <strain evidence="2 3">3PO2SA</strain>
    </source>
</reference>
<keyword evidence="1" id="KW-0732">Signal</keyword>
<dbReference type="EMBL" id="JAYERP010000001">
    <property type="protein sequence ID" value="MEA3571734.1"/>
    <property type="molecule type" value="Genomic_DNA"/>
</dbReference>
<dbReference type="PANTHER" id="PTHR43649">
    <property type="entry name" value="ARABINOSE-BINDING PROTEIN-RELATED"/>
    <property type="match status" value="1"/>
</dbReference>
<protein>
    <submittedName>
        <fullName evidence="2">ABC transporter substrate-binding protein</fullName>
    </submittedName>
</protein>
<name>A0ABU5PP66_9BACL</name>
<dbReference type="Pfam" id="PF01547">
    <property type="entry name" value="SBP_bac_1"/>
    <property type="match status" value="1"/>
</dbReference>
<dbReference type="InterPro" id="IPR006059">
    <property type="entry name" value="SBP"/>
</dbReference>
<gene>
    <name evidence="2" type="ORF">U9M73_17455</name>
</gene>
<feature type="chain" id="PRO_5045726076" evidence="1">
    <location>
        <begin position="31"/>
        <end position="454"/>
    </location>
</feature>